<dbReference type="CDD" id="cd00326">
    <property type="entry name" value="alpha_CA"/>
    <property type="match status" value="1"/>
</dbReference>
<dbReference type="VEuPathDB" id="VectorBase:LOC119161752"/>
<feature type="domain" description="Alpha-carbonic anhydrase" evidence="2">
    <location>
        <begin position="31"/>
        <end position="317"/>
    </location>
</feature>
<dbReference type="InterPro" id="IPR023561">
    <property type="entry name" value="Carbonic_anhydrase_a-class"/>
</dbReference>
<dbReference type="GO" id="GO:0006730">
    <property type="term" value="P:one-carbon metabolic process"/>
    <property type="evidence" value="ECO:0007669"/>
    <property type="project" value="TreeGrafter"/>
</dbReference>
<dbReference type="GO" id="GO:0004089">
    <property type="term" value="F:carbonate dehydratase activity"/>
    <property type="evidence" value="ECO:0007669"/>
    <property type="project" value="InterPro"/>
</dbReference>
<name>A0A9J6F856_RHIMP</name>
<dbReference type="PROSITE" id="PS51144">
    <property type="entry name" value="ALPHA_CA_2"/>
    <property type="match status" value="1"/>
</dbReference>
<evidence type="ECO:0000259" key="2">
    <source>
        <dbReference type="PROSITE" id="PS51144"/>
    </source>
</evidence>
<dbReference type="InterPro" id="IPR001148">
    <property type="entry name" value="CA_dom"/>
</dbReference>
<dbReference type="GO" id="GO:0008270">
    <property type="term" value="F:zinc ion binding"/>
    <property type="evidence" value="ECO:0007669"/>
    <property type="project" value="InterPro"/>
</dbReference>
<sequence>MSGKLEDKFIEEYCDGFRWIHTKPECMKRRSTFTLLEYPEWKTRYKSCGDAAQSPIHVRYLDSQFRQFKPIYYTGFENLYGYFVENGAHGIYITLTAGTVSIYGGPLPVRYNLSRVILRFGRATGPGSEHRIDDEEFVAEMQLLFSSKKPTTTSCLYDNSGAAILAVLFRTPFLERSQRQGELVSLFPASVLKAEEPARAWGSQEVPGSVKGLEPLVQSTRQLRGAWGARVPVKMRLSALMAPKAQHYYAYAGSLTFPPCTSSIPTMVMAKPATIGEDQIDALRRNMFVSLNYCVYHMAGQLRPTFDAQNRDLYRSFKYFSSRSGAGAPPTAVLLTLLLLGLTFRAAAPLTETWILCRD</sequence>
<dbReference type="InterPro" id="IPR036398">
    <property type="entry name" value="CA_dom_sf"/>
</dbReference>
<dbReference type="SUPFAM" id="SSF51069">
    <property type="entry name" value="Carbonic anhydrase"/>
    <property type="match status" value="1"/>
</dbReference>
<reference evidence="3" key="1">
    <citation type="journal article" date="2020" name="Cell">
        <title>Large-Scale Comparative Analyses of Tick Genomes Elucidate Their Genetic Diversity and Vector Capacities.</title>
        <authorList>
            <consortium name="Tick Genome and Microbiome Consortium (TIGMIC)"/>
            <person name="Jia N."/>
            <person name="Wang J."/>
            <person name="Shi W."/>
            <person name="Du L."/>
            <person name="Sun Y."/>
            <person name="Zhan W."/>
            <person name="Jiang J.F."/>
            <person name="Wang Q."/>
            <person name="Zhang B."/>
            <person name="Ji P."/>
            <person name="Bell-Sakyi L."/>
            <person name="Cui X.M."/>
            <person name="Yuan T.T."/>
            <person name="Jiang B.G."/>
            <person name="Yang W.F."/>
            <person name="Lam T.T."/>
            <person name="Chang Q.C."/>
            <person name="Ding S.J."/>
            <person name="Wang X.J."/>
            <person name="Zhu J.G."/>
            <person name="Ruan X.D."/>
            <person name="Zhao L."/>
            <person name="Wei J.T."/>
            <person name="Ye R.Z."/>
            <person name="Que T.C."/>
            <person name="Du C.H."/>
            <person name="Zhou Y.H."/>
            <person name="Cheng J.X."/>
            <person name="Dai P.F."/>
            <person name="Guo W.B."/>
            <person name="Han X.H."/>
            <person name="Huang E.J."/>
            <person name="Li L.F."/>
            <person name="Wei W."/>
            <person name="Gao Y.C."/>
            <person name="Liu J.Z."/>
            <person name="Shao H.Z."/>
            <person name="Wang X."/>
            <person name="Wang C.C."/>
            <person name="Yang T.C."/>
            <person name="Huo Q.B."/>
            <person name="Li W."/>
            <person name="Chen H.Y."/>
            <person name="Chen S.E."/>
            <person name="Zhou L.G."/>
            <person name="Ni X.B."/>
            <person name="Tian J.H."/>
            <person name="Sheng Y."/>
            <person name="Liu T."/>
            <person name="Pan Y.S."/>
            <person name="Xia L.Y."/>
            <person name="Li J."/>
            <person name="Zhao F."/>
            <person name="Cao W.C."/>
        </authorList>
    </citation>
    <scope>NUCLEOTIDE SEQUENCE</scope>
    <source>
        <strain evidence="3">Rmic-2018</strain>
    </source>
</reference>
<evidence type="ECO:0000313" key="4">
    <source>
        <dbReference type="Proteomes" id="UP000821866"/>
    </source>
</evidence>
<evidence type="ECO:0000313" key="3">
    <source>
        <dbReference type="EMBL" id="KAH8041997.1"/>
    </source>
</evidence>
<evidence type="ECO:0000256" key="1">
    <source>
        <dbReference type="ARBA" id="ARBA00010718"/>
    </source>
</evidence>
<reference evidence="3" key="2">
    <citation type="submission" date="2021-09" db="EMBL/GenBank/DDBJ databases">
        <authorList>
            <person name="Jia N."/>
            <person name="Wang J."/>
            <person name="Shi W."/>
            <person name="Du L."/>
            <person name="Sun Y."/>
            <person name="Zhan W."/>
            <person name="Jiang J."/>
            <person name="Wang Q."/>
            <person name="Zhang B."/>
            <person name="Ji P."/>
            <person name="Sakyi L.B."/>
            <person name="Cui X."/>
            <person name="Yuan T."/>
            <person name="Jiang B."/>
            <person name="Yang W."/>
            <person name="Lam T.T.-Y."/>
            <person name="Chang Q."/>
            <person name="Ding S."/>
            <person name="Wang X."/>
            <person name="Zhu J."/>
            <person name="Ruan X."/>
            <person name="Zhao L."/>
            <person name="Wei J."/>
            <person name="Que T."/>
            <person name="Du C."/>
            <person name="Cheng J."/>
            <person name="Dai P."/>
            <person name="Han X."/>
            <person name="Huang E."/>
            <person name="Gao Y."/>
            <person name="Liu J."/>
            <person name="Shao H."/>
            <person name="Ye R."/>
            <person name="Li L."/>
            <person name="Wei W."/>
            <person name="Wang X."/>
            <person name="Wang C."/>
            <person name="Huo Q."/>
            <person name="Li W."/>
            <person name="Guo W."/>
            <person name="Chen H."/>
            <person name="Chen S."/>
            <person name="Zhou L."/>
            <person name="Zhou L."/>
            <person name="Ni X."/>
            <person name="Tian J."/>
            <person name="Zhou Y."/>
            <person name="Sheng Y."/>
            <person name="Liu T."/>
            <person name="Pan Y."/>
            <person name="Xia L."/>
            <person name="Li J."/>
            <person name="Zhao F."/>
            <person name="Cao W."/>
        </authorList>
    </citation>
    <scope>NUCLEOTIDE SEQUENCE</scope>
    <source>
        <strain evidence="3">Rmic-2018</strain>
        <tissue evidence="3">Larvae</tissue>
    </source>
</reference>
<gene>
    <name evidence="3" type="ORF">HPB51_019738</name>
</gene>
<keyword evidence="4" id="KW-1185">Reference proteome</keyword>
<dbReference type="PANTHER" id="PTHR18952:SF208">
    <property type="entry name" value="CARBONIC ANHYDRASE XA-RELATED"/>
    <property type="match status" value="1"/>
</dbReference>
<organism evidence="3 4">
    <name type="scientific">Rhipicephalus microplus</name>
    <name type="common">Cattle tick</name>
    <name type="synonym">Boophilus microplus</name>
    <dbReference type="NCBI Taxonomy" id="6941"/>
    <lineage>
        <taxon>Eukaryota</taxon>
        <taxon>Metazoa</taxon>
        <taxon>Ecdysozoa</taxon>
        <taxon>Arthropoda</taxon>
        <taxon>Chelicerata</taxon>
        <taxon>Arachnida</taxon>
        <taxon>Acari</taxon>
        <taxon>Parasitiformes</taxon>
        <taxon>Ixodida</taxon>
        <taxon>Ixodoidea</taxon>
        <taxon>Ixodidae</taxon>
        <taxon>Rhipicephalinae</taxon>
        <taxon>Rhipicephalus</taxon>
        <taxon>Boophilus</taxon>
    </lineage>
</organism>
<proteinExistence type="inferred from homology"/>
<dbReference type="Proteomes" id="UP000821866">
    <property type="component" value="Chromosome 1"/>
</dbReference>
<comment type="caution">
    <text evidence="3">The sequence shown here is derived from an EMBL/GenBank/DDBJ whole genome shotgun (WGS) entry which is preliminary data.</text>
</comment>
<accession>A0A9J6F856</accession>
<dbReference type="Gene3D" id="3.10.200.10">
    <property type="entry name" value="Alpha carbonic anhydrase"/>
    <property type="match status" value="1"/>
</dbReference>
<protein>
    <recommendedName>
        <fullName evidence="2">Alpha-carbonic anhydrase domain-containing protein</fullName>
    </recommendedName>
</protein>
<dbReference type="SMART" id="SM01057">
    <property type="entry name" value="Carb_anhydrase"/>
    <property type="match status" value="1"/>
</dbReference>
<dbReference type="PANTHER" id="PTHR18952">
    <property type="entry name" value="CARBONIC ANHYDRASE"/>
    <property type="match status" value="1"/>
</dbReference>
<dbReference type="AlphaFoldDB" id="A0A9J6F856"/>
<dbReference type="EMBL" id="JABSTU010000001">
    <property type="protein sequence ID" value="KAH8041997.1"/>
    <property type="molecule type" value="Genomic_DNA"/>
</dbReference>
<dbReference type="Pfam" id="PF00194">
    <property type="entry name" value="Carb_anhydrase"/>
    <property type="match status" value="2"/>
</dbReference>
<comment type="similarity">
    <text evidence="1">Belongs to the alpha-carbonic anhydrase family.</text>
</comment>